<evidence type="ECO:0000256" key="4">
    <source>
        <dbReference type="ARBA" id="ARBA00020295"/>
    </source>
</evidence>
<evidence type="ECO:0000256" key="5">
    <source>
        <dbReference type="ARBA" id="ARBA00022676"/>
    </source>
</evidence>
<dbReference type="EMBL" id="DXBB01000109">
    <property type="protein sequence ID" value="HIZ73413.1"/>
    <property type="molecule type" value="Genomic_DNA"/>
</dbReference>
<dbReference type="Gene3D" id="3.20.20.80">
    <property type="entry name" value="Glycosidases"/>
    <property type="match status" value="1"/>
</dbReference>
<protein>
    <recommendedName>
        <fullName evidence="4 10">4-alpha-glucanotransferase</fullName>
        <ecNumber evidence="3 10">2.4.1.25</ecNumber>
    </recommendedName>
    <alternativeName>
        <fullName evidence="8 10">Amylomaltase</fullName>
    </alternativeName>
    <alternativeName>
        <fullName evidence="9 10">Disproportionating enzyme</fullName>
    </alternativeName>
</protein>
<name>A0A9D2G6A5_9FIRM</name>
<evidence type="ECO:0000256" key="9">
    <source>
        <dbReference type="ARBA" id="ARBA00031501"/>
    </source>
</evidence>
<sequence>MDNTRSAGVLLHISSLPGKYGIGSLGKEAYRFAKRLARAGVRYWQILPLVQTGYGDSPYQSVSCSSGNPYFIDPDLLEEQGLLTKKELKPLRRKGDVDYGALYTERYQTLRTAYSRFFFDSAEFRAYVDEGTHEDYALFMTAKTVFGGSFCDWEEGIRRREPQALEKLRTDYHEEYLFWQFLQYEFDLQWKALKEYCNSLGIRIIGDIPLYVAYDSADVWAHPELFKLDGELKPAKVAGVPPDYFSETGQLWGNPVFDWAAHKKEDYRWWRARLAQALKTYDLVRIDHFRGLDRYYEIDAGEETAVNGAWQDGPKDELFEGVDLSRIIAEDLGEMDDGVRSLIRRTGLPGMKVLLFAFDGDEDNAFLPHNIHENSVCYTGTHDNDTVAGYVKSLTAEEFLLLRSRVAKELDLVGMNIRIGQTPERFAKTFTEIAMASSADLAVVPVQDLMGLDNACRMNHPGTNDGNWCWRLKKLPSANVFGRLKHLIRKYR</sequence>
<comment type="caution">
    <text evidence="11">The sequence shown here is derived from an EMBL/GenBank/DDBJ whole genome shotgun (WGS) entry which is preliminary data.</text>
</comment>
<evidence type="ECO:0000313" key="11">
    <source>
        <dbReference type="EMBL" id="HIZ73413.1"/>
    </source>
</evidence>
<dbReference type="SUPFAM" id="SSF51445">
    <property type="entry name" value="(Trans)glycosidases"/>
    <property type="match status" value="1"/>
</dbReference>
<reference evidence="11" key="2">
    <citation type="submission" date="2021-04" db="EMBL/GenBank/DDBJ databases">
        <authorList>
            <person name="Gilroy R."/>
        </authorList>
    </citation>
    <scope>NUCLEOTIDE SEQUENCE</scope>
    <source>
        <strain evidence="11">ChiW7-2402</strain>
    </source>
</reference>
<dbReference type="InterPro" id="IPR017853">
    <property type="entry name" value="GH"/>
</dbReference>
<dbReference type="Proteomes" id="UP000824102">
    <property type="component" value="Unassembled WGS sequence"/>
</dbReference>
<evidence type="ECO:0000256" key="2">
    <source>
        <dbReference type="ARBA" id="ARBA00005684"/>
    </source>
</evidence>
<dbReference type="PANTHER" id="PTHR32438">
    <property type="entry name" value="4-ALPHA-GLUCANOTRANSFERASE DPE1, CHLOROPLASTIC/AMYLOPLASTIC"/>
    <property type="match status" value="1"/>
</dbReference>
<keyword evidence="7 10" id="KW-0119">Carbohydrate metabolism</keyword>
<evidence type="ECO:0000256" key="3">
    <source>
        <dbReference type="ARBA" id="ARBA00012560"/>
    </source>
</evidence>
<dbReference type="PANTHER" id="PTHR32438:SF5">
    <property type="entry name" value="4-ALPHA-GLUCANOTRANSFERASE DPE1, CHLOROPLASTIC_AMYLOPLASTIC"/>
    <property type="match status" value="1"/>
</dbReference>
<dbReference type="Pfam" id="PF02446">
    <property type="entry name" value="Glyco_hydro_77"/>
    <property type="match status" value="1"/>
</dbReference>
<comment type="similarity">
    <text evidence="2 10">Belongs to the disproportionating enzyme family.</text>
</comment>
<evidence type="ECO:0000256" key="8">
    <source>
        <dbReference type="ARBA" id="ARBA00031423"/>
    </source>
</evidence>
<dbReference type="InterPro" id="IPR003385">
    <property type="entry name" value="Glyco_hydro_77"/>
</dbReference>
<dbReference type="GO" id="GO:0004134">
    <property type="term" value="F:4-alpha-glucanotransferase activity"/>
    <property type="evidence" value="ECO:0007669"/>
    <property type="project" value="UniProtKB-EC"/>
</dbReference>
<dbReference type="EC" id="2.4.1.25" evidence="3 10"/>
<accession>A0A9D2G6A5</accession>
<dbReference type="AlphaFoldDB" id="A0A9D2G6A5"/>
<organism evidence="11 12">
    <name type="scientific">Candidatus Gallimonas intestinavium</name>
    <dbReference type="NCBI Taxonomy" id="2838603"/>
    <lineage>
        <taxon>Bacteria</taxon>
        <taxon>Bacillati</taxon>
        <taxon>Bacillota</taxon>
        <taxon>Clostridia</taxon>
        <taxon>Candidatus Gallimonas</taxon>
    </lineage>
</organism>
<evidence type="ECO:0000256" key="7">
    <source>
        <dbReference type="ARBA" id="ARBA00023277"/>
    </source>
</evidence>
<dbReference type="NCBIfam" id="TIGR00217">
    <property type="entry name" value="malQ"/>
    <property type="match status" value="1"/>
</dbReference>
<evidence type="ECO:0000256" key="10">
    <source>
        <dbReference type="RuleBase" id="RU361207"/>
    </source>
</evidence>
<reference evidence="11" key="1">
    <citation type="journal article" date="2021" name="PeerJ">
        <title>Extensive microbial diversity within the chicken gut microbiome revealed by metagenomics and culture.</title>
        <authorList>
            <person name="Gilroy R."/>
            <person name="Ravi A."/>
            <person name="Getino M."/>
            <person name="Pursley I."/>
            <person name="Horton D.L."/>
            <person name="Alikhan N.F."/>
            <person name="Baker D."/>
            <person name="Gharbi K."/>
            <person name="Hall N."/>
            <person name="Watson M."/>
            <person name="Adriaenssens E.M."/>
            <person name="Foster-Nyarko E."/>
            <person name="Jarju S."/>
            <person name="Secka A."/>
            <person name="Antonio M."/>
            <person name="Oren A."/>
            <person name="Chaudhuri R.R."/>
            <person name="La Ragione R."/>
            <person name="Hildebrand F."/>
            <person name="Pallen M.J."/>
        </authorList>
    </citation>
    <scope>NUCLEOTIDE SEQUENCE</scope>
    <source>
        <strain evidence="11">ChiW7-2402</strain>
    </source>
</reference>
<keyword evidence="5 10" id="KW-0328">Glycosyltransferase</keyword>
<evidence type="ECO:0000313" key="12">
    <source>
        <dbReference type="Proteomes" id="UP000824102"/>
    </source>
</evidence>
<dbReference type="GO" id="GO:0005975">
    <property type="term" value="P:carbohydrate metabolic process"/>
    <property type="evidence" value="ECO:0007669"/>
    <property type="project" value="InterPro"/>
</dbReference>
<comment type="catalytic activity">
    <reaction evidence="1 10">
        <text>Transfers a segment of a (1-&gt;4)-alpha-D-glucan to a new position in an acceptor, which may be glucose or a (1-&gt;4)-alpha-D-glucan.</text>
        <dbReference type="EC" id="2.4.1.25"/>
    </reaction>
</comment>
<evidence type="ECO:0000256" key="1">
    <source>
        <dbReference type="ARBA" id="ARBA00000439"/>
    </source>
</evidence>
<proteinExistence type="inferred from homology"/>
<gene>
    <name evidence="11" type="primary">malQ</name>
    <name evidence="11" type="ORF">H9964_07510</name>
</gene>
<dbReference type="NCBIfam" id="NF011080">
    <property type="entry name" value="PRK14508.1-3"/>
    <property type="match status" value="1"/>
</dbReference>
<keyword evidence="6 10" id="KW-0808">Transferase</keyword>
<evidence type="ECO:0000256" key="6">
    <source>
        <dbReference type="ARBA" id="ARBA00022679"/>
    </source>
</evidence>